<accession>A0A022XE20</accession>
<proteinExistence type="predicted"/>
<gene>
    <name evidence="2" type="ORF">H105_08747</name>
</gene>
<evidence type="ECO:0000313" key="3">
    <source>
        <dbReference type="Proteomes" id="UP000023623"/>
    </source>
</evidence>
<organism evidence="2 3">
    <name type="scientific">Trichophyton soudanense CBS 452.61</name>
    <dbReference type="NCBI Taxonomy" id="1215331"/>
    <lineage>
        <taxon>Eukaryota</taxon>
        <taxon>Fungi</taxon>
        <taxon>Dikarya</taxon>
        <taxon>Ascomycota</taxon>
        <taxon>Pezizomycotina</taxon>
        <taxon>Eurotiomycetes</taxon>
        <taxon>Eurotiomycetidae</taxon>
        <taxon>Onygenales</taxon>
        <taxon>Arthrodermataceae</taxon>
        <taxon>Trichophyton</taxon>
    </lineage>
</organism>
<dbReference type="AlphaFoldDB" id="A0A022XE20"/>
<dbReference type="HOGENOM" id="CLU_2039754_0_0_1"/>
<name>A0A022XE20_TRISD</name>
<keyword evidence="1" id="KW-0472">Membrane</keyword>
<feature type="transmembrane region" description="Helical" evidence="1">
    <location>
        <begin position="101"/>
        <end position="120"/>
    </location>
</feature>
<evidence type="ECO:0000256" key="1">
    <source>
        <dbReference type="SAM" id="Phobius"/>
    </source>
</evidence>
<keyword evidence="1" id="KW-0812">Transmembrane</keyword>
<dbReference type="Proteomes" id="UP000023623">
    <property type="component" value="Unassembled WGS sequence"/>
</dbReference>
<dbReference type="EMBL" id="KK208947">
    <property type="protein sequence ID" value="EZF68729.1"/>
    <property type="molecule type" value="Genomic_DNA"/>
</dbReference>
<protein>
    <submittedName>
        <fullName evidence="2">Uncharacterized protein</fullName>
    </submittedName>
</protein>
<feature type="transmembrane region" description="Helical" evidence="1">
    <location>
        <begin position="25"/>
        <end position="44"/>
    </location>
</feature>
<reference evidence="2 3" key="1">
    <citation type="submission" date="2014-02" db="EMBL/GenBank/DDBJ databases">
        <title>The Genome Sequence of Trichophyton rubrum (morphotype soudanense) CBS 452.61.</title>
        <authorList>
            <consortium name="The Broad Institute Genomics Platform"/>
            <person name="Cuomo C.A."/>
            <person name="White T.C."/>
            <person name="Graser Y."/>
            <person name="Martinez-Rossi N."/>
            <person name="Heitman J."/>
            <person name="Young S.K."/>
            <person name="Zeng Q."/>
            <person name="Gargeya S."/>
            <person name="Abouelleil A."/>
            <person name="Alvarado L."/>
            <person name="Chapman S.B."/>
            <person name="Gainer-Dewar J."/>
            <person name="Goldberg J."/>
            <person name="Griggs A."/>
            <person name="Gujja S."/>
            <person name="Hansen M."/>
            <person name="Howarth C."/>
            <person name="Imamovic A."/>
            <person name="Larimer J."/>
            <person name="Martinez D."/>
            <person name="Murphy C."/>
            <person name="Pearson M.D."/>
            <person name="Persinoti G."/>
            <person name="Poon T."/>
            <person name="Priest M."/>
            <person name="Roberts A.D."/>
            <person name="Saif S."/>
            <person name="Shea T.D."/>
            <person name="Sykes S.N."/>
            <person name="Wortman J."/>
            <person name="Nusbaum C."/>
            <person name="Birren B."/>
        </authorList>
    </citation>
    <scope>NUCLEOTIDE SEQUENCE [LARGE SCALE GENOMIC DNA]</scope>
    <source>
        <strain evidence="2 3">CBS 452.61</strain>
    </source>
</reference>
<sequence length="121" mass="13734">MRRNADREIKEEEEEKVRENGKMGVYIDLLGGLLHCLQTLLAVFSDSSLLHRLLHCHHLCLHALYYRAYLSSQCLLTVSLHGVSSRCLFTGIPSQSLSSHILSLGISTFTILIFTLLFYLL</sequence>
<keyword evidence="3" id="KW-1185">Reference proteome</keyword>
<evidence type="ECO:0000313" key="2">
    <source>
        <dbReference type="EMBL" id="EZF68729.1"/>
    </source>
</evidence>
<keyword evidence="1" id="KW-1133">Transmembrane helix</keyword>